<gene>
    <name evidence="1" type="ORF">BN59_03418</name>
</gene>
<evidence type="ECO:0000313" key="1">
    <source>
        <dbReference type="EMBL" id="CDZ79101.1"/>
    </source>
</evidence>
<reference evidence="1 2" key="1">
    <citation type="submission" date="2014-06" db="EMBL/GenBank/DDBJ databases">
        <authorList>
            <person name="Urmite Genomes Urmite Genomes"/>
        </authorList>
    </citation>
    <scope>NUCLEOTIDE SEQUENCE [LARGE SCALE GENOMIC DNA]</scope>
</reference>
<evidence type="ECO:0008006" key="3">
    <source>
        <dbReference type="Google" id="ProtNLM"/>
    </source>
</evidence>
<organism evidence="1 2">
    <name type="scientific">Legionella massiliensis</name>
    <dbReference type="NCBI Taxonomy" id="1034943"/>
    <lineage>
        <taxon>Bacteria</taxon>
        <taxon>Pseudomonadati</taxon>
        <taxon>Pseudomonadota</taxon>
        <taxon>Gammaproteobacteria</taxon>
        <taxon>Legionellales</taxon>
        <taxon>Legionellaceae</taxon>
        <taxon>Legionella</taxon>
    </lineage>
</organism>
<sequence>MPRKHPLFPEHYETALDSSLAYSDHLPILVSVPLGEGIEPLNIISLNIAGLNSSGLNSSGVHARNFSESEPESNARFERIAAGLAAAAATQNASVILLQETSYRMQAFLERALDENYWKIFVDRAGIISLYRRDRLILQKTKADEQTRIRSMTFELPSSNKTVDVHNIWGSHDPYPNYMERLFSDTLTDTKSDISVIVGDSNTRIAPFDDRKRNITTAIIQPVFNVYDGLPTNLQRSDYRDGGFYRDASGVIKQLETYALDFVTGEVVVDERSAAEIDLWPEYRMVMCLDDSYSELKVIDGFTLFEYEEELKADLNDPSLLVRMAADSFNNKAVAIRFPLDSQVYNAVRETLGEEEWFQFRRADRWGLSYGCVFAPINKAQLLHNALLPYFPRLYFVDRINQQIERLSESHWYFRELPAKVERLTELRDQLIAAKGSSNAQLLAIIDDWENAPFVDNNADEETNALVSDNRRLMGVHRNIFFSSHSPAVLTSTQTLIQELKDHLQPNTTGVSLVY</sequence>
<keyword evidence="2" id="KW-1185">Reference proteome</keyword>
<dbReference type="Gene3D" id="3.60.10.10">
    <property type="entry name" value="Endonuclease/exonuclease/phosphatase"/>
    <property type="match status" value="1"/>
</dbReference>
<dbReference type="RefSeq" id="WP_044012259.1">
    <property type="nucleotide sequence ID" value="NZ_CCVW01000004.1"/>
</dbReference>
<dbReference type="Proteomes" id="UP000044071">
    <property type="component" value="Unassembled WGS sequence"/>
</dbReference>
<dbReference type="SUPFAM" id="SSF56219">
    <property type="entry name" value="DNase I-like"/>
    <property type="match status" value="1"/>
</dbReference>
<name>A0A078L1K9_9GAMM</name>
<dbReference type="AlphaFoldDB" id="A0A078L1K9"/>
<proteinExistence type="predicted"/>
<protein>
    <recommendedName>
        <fullName evidence="3">Endonuclease/Exonuclease/phosphatase family protein</fullName>
    </recommendedName>
</protein>
<dbReference type="EMBL" id="CCSB01000004">
    <property type="protein sequence ID" value="CDZ79101.1"/>
    <property type="molecule type" value="Genomic_DNA"/>
</dbReference>
<dbReference type="InterPro" id="IPR036691">
    <property type="entry name" value="Endo/exonu/phosph_ase_sf"/>
</dbReference>
<accession>A0A078L1K9</accession>
<evidence type="ECO:0000313" key="2">
    <source>
        <dbReference type="Proteomes" id="UP000044071"/>
    </source>
</evidence>
<dbReference type="OrthoDB" id="5650468at2"/>